<keyword evidence="1" id="KW-1133">Transmembrane helix</keyword>
<dbReference type="AlphaFoldDB" id="A0A8D1F4D1"/>
<dbReference type="Ensembl" id="ENSSSCT00040075445.1">
    <property type="protein sequence ID" value="ENSSSCP00040032386.1"/>
    <property type="gene ID" value="ENSSSCG00040055694.1"/>
</dbReference>
<protein>
    <submittedName>
        <fullName evidence="2">Uncharacterized protein</fullName>
    </submittedName>
</protein>
<keyword evidence="1" id="KW-0472">Membrane</keyword>
<keyword evidence="1" id="KW-0812">Transmembrane</keyword>
<evidence type="ECO:0000313" key="3">
    <source>
        <dbReference type="Proteomes" id="UP000694722"/>
    </source>
</evidence>
<evidence type="ECO:0000256" key="1">
    <source>
        <dbReference type="SAM" id="Phobius"/>
    </source>
</evidence>
<accession>A0A8D1F4D1</accession>
<feature type="transmembrane region" description="Helical" evidence="1">
    <location>
        <begin position="22"/>
        <end position="42"/>
    </location>
</feature>
<name>A0A8D1F4D1_PIG</name>
<sequence>MREKSLLMKQLTRDSSPKYTNISLRLCIYTHTYIYIYIYIYPFTKKMGRRSRHFSKEDRQMAKNHLKRCSTSLIITEMQVKTTMWCYLTPDRMAIIKKSTNNKCRRGYGQKGTILHSWWGCELVQPLWRSVRRFLKKLNIGSSRRGAVVNESD</sequence>
<organism evidence="2 3">
    <name type="scientific">Sus scrofa</name>
    <name type="common">Pig</name>
    <dbReference type="NCBI Taxonomy" id="9823"/>
    <lineage>
        <taxon>Eukaryota</taxon>
        <taxon>Metazoa</taxon>
        <taxon>Chordata</taxon>
        <taxon>Craniata</taxon>
        <taxon>Vertebrata</taxon>
        <taxon>Euteleostomi</taxon>
        <taxon>Mammalia</taxon>
        <taxon>Eutheria</taxon>
        <taxon>Laurasiatheria</taxon>
        <taxon>Artiodactyla</taxon>
        <taxon>Suina</taxon>
        <taxon>Suidae</taxon>
        <taxon>Sus</taxon>
    </lineage>
</organism>
<proteinExistence type="predicted"/>
<dbReference type="Proteomes" id="UP000694722">
    <property type="component" value="Unplaced"/>
</dbReference>
<reference evidence="2" key="1">
    <citation type="submission" date="2025-08" db="UniProtKB">
        <authorList>
            <consortium name="Ensembl"/>
        </authorList>
    </citation>
    <scope>IDENTIFICATION</scope>
</reference>
<evidence type="ECO:0000313" key="2">
    <source>
        <dbReference type="Ensembl" id="ENSSSCP00040032386.1"/>
    </source>
</evidence>